<sequence>MFFRTLQAEKMKLHHSPVWLAFLILPILPAVMGTFNYLQNAGILQDEWYSLWTQHTIFTCYFFLPAIIGVYCSYMCRLEHMNHNWNVVMTAPVPVSYFYFSKLIMASVMVLLTQIWIGVLFVISGKLCGLISPIPPELPEWLLCGAAGGIVICALQLCISFVIRSFAVPVGIALIGGVAGLAAMAKGYGVWFPYSLLCLGMRANHPGGPMQCSTEQFVLNSLFYLAVCIMLAAVWLKKRGVVAG</sequence>
<dbReference type="RefSeq" id="WP_255225778.1">
    <property type="nucleotide sequence ID" value="NZ_JAJEKE010000001.1"/>
</dbReference>
<evidence type="ECO:0000313" key="2">
    <source>
        <dbReference type="EMBL" id="MCQ1528289.1"/>
    </source>
</evidence>
<feature type="transmembrane region" description="Helical" evidence="1">
    <location>
        <begin position="97"/>
        <end position="121"/>
    </location>
</feature>
<accession>A0ABT1NCC3</accession>
<evidence type="ECO:0000256" key="1">
    <source>
        <dbReference type="SAM" id="Phobius"/>
    </source>
</evidence>
<dbReference type="Pfam" id="PF12730">
    <property type="entry name" value="ABC2_membrane_4"/>
    <property type="match status" value="1"/>
</dbReference>
<organism evidence="2 3">
    <name type="scientific">Lutispora saccharofermentans</name>
    <dbReference type="NCBI Taxonomy" id="3024236"/>
    <lineage>
        <taxon>Bacteria</taxon>
        <taxon>Bacillati</taxon>
        <taxon>Bacillota</taxon>
        <taxon>Clostridia</taxon>
        <taxon>Lutisporales</taxon>
        <taxon>Lutisporaceae</taxon>
        <taxon>Lutispora</taxon>
    </lineage>
</organism>
<name>A0ABT1NCC3_9FIRM</name>
<dbReference type="EMBL" id="JAJEKE010000001">
    <property type="protein sequence ID" value="MCQ1528289.1"/>
    <property type="molecule type" value="Genomic_DNA"/>
</dbReference>
<dbReference type="CDD" id="cd21809">
    <property type="entry name" value="ABC-2_lan_permease-like"/>
    <property type="match status" value="1"/>
</dbReference>
<feature type="transmembrane region" description="Helical" evidence="1">
    <location>
        <begin position="20"/>
        <end position="39"/>
    </location>
</feature>
<keyword evidence="1" id="KW-0812">Transmembrane</keyword>
<keyword evidence="3" id="KW-1185">Reference proteome</keyword>
<feature type="transmembrane region" description="Helical" evidence="1">
    <location>
        <begin position="217"/>
        <end position="236"/>
    </location>
</feature>
<feature type="transmembrane region" description="Helical" evidence="1">
    <location>
        <begin position="51"/>
        <end position="76"/>
    </location>
</feature>
<feature type="transmembrane region" description="Helical" evidence="1">
    <location>
        <begin position="170"/>
        <end position="197"/>
    </location>
</feature>
<keyword evidence="1" id="KW-0472">Membrane</keyword>
<evidence type="ECO:0000313" key="3">
    <source>
        <dbReference type="Proteomes" id="UP001651880"/>
    </source>
</evidence>
<proteinExistence type="predicted"/>
<gene>
    <name evidence="2" type="ORF">LJD61_01830</name>
</gene>
<feature type="transmembrane region" description="Helical" evidence="1">
    <location>
        <begin position="141"/>
        <end position="163"/>
    </location>
</feature>
<reference evidence="2 3" key="1">
    <citation type="submission" date="2021-10" db="EMBL/GenBank/DDBJ databases">
        <title>Lutispora strain m25 sp. nov., a thermophilic, non-spore-forming bacterium isolated from a lab-scale methanogenic bioreactor digesting anaerobic sludge.</title>
        <authorList>
            <person name="El Houari A."/>
            <person name="Mcdonald J."/>
        </authorList>
    </citation>
    <scope>NUCLEOTIDE SEQUENCE [LARGE SCALE GENOMIC DNA]</scope>
    <source>
        <strain evidence="3">m25</strain>
    </source>
</reference>
<dbReference type="Proteomes" id="UP001651880">
    <property type="component" value="Unassembled WGS sequence"/>
</dbReference>
<protein>
    <submittedName>
        <fullName evidence="2">ABC transporter permease</fullName>
    </submittedName>
</protein>
<keyword evidence="1" id="KW-1133">Transmembrane helix</keyword>
<comment type="caution">
    <text evidence="2">The sequence shown here is derived from an EMBL/GenBank/DDBJ whole genome shotgun (WGS) entry which is preliminary data.</text>
</comment>